<keyword evidence="1" id="KW-0175">Coiled coil</keyword>
<dbReference type="OrthoDB" id="796548at2"/>
<evidence type="ECO:0000313" key="3">
    <source>
        <dbReference type="Proteomes" id="UP000306808"/>
    </source>
</evidence>
<feature type="coiled-coil region" evidence="1">
    <location>
        <begin position="95"/>
        <end position="129"/>
    </location>
</feature>
<evidence type="ECO:0000313" key="2">
    <source>
        <dbReference type="EMBL" id="TJZ61251.1"/>
    </source>
</evidence>
<keyword evidence="3" id="KW-1185">Reference proteome</keyword>
<organism evidence="2 3">
    <name type="scientific">Sphingobacterium olei</name>
    <dbReference type="NCBI Taxonomy" id="2571155"/>
    <lineage>
        <taxon>Bacteria</taxon>
        <taxon>Pseudomonadati</taxon>
        <taxon>Bacteroidota</taxon>
        <taxon>Sphingobacteriia</taxon>
        <taxon>Sphingobacteriales</taxon>
        <taxon>Sphingobacteriaceae</taxon>
        <taxon>Sphingobacterium</taxon>
    </lineage>
</organism>
<evidence type="ECO:0008006" key="4">
    <source>
        <dbReference type="Google" id="ProtNLM"/>
    </source>
</evidence>
<protein>
    <recommendedName>
        <fullName evidence="4">Helix-turn-helix transcriptional regulator</fullName>
    </recommendedName>
</protein>
<dbReference type="EMBL" id="SUME01000003">
    <property type="protein sequence ID" value="TJZ61251.1"/>
    <property type="molecule type" value="Genomic_DNA"/>
</dbReference>
<sequence>MSSVLKRIKVISDHEGISVTALEAAIGASKGVFSRALANGTDIQSKWLVKLIENYPQYSSEWLLSGKGEMLCEAATTARDKTDHYEESAESHAVINALKMVISTQEKTIQSLEKQVGLLESEVQKFKEKK</sequence>
<accession>A0A4U0P1U4</accession>
<reference evidence="2 3" key="1">
    <citation type="submission" date="2019-04" db="EMBL/GenBank/DDBJ databases">
        <title>Sphingobacterium olei sp. nov., isolated from oil-contaminated soil.</title>
        <authorList>
            <person name="Liu B."/>
        </authorList>
    </citation>
    <scope>NUCLEOTIDE SEQUENCE [LARGE SCALE GENOMIC DNA]</scope>
    <source>
        <strain evidence="2 3">HAL-9</strain>
    </source>
</reference>
<dbReference type="AlphaFoldDB" id="A0A4U0P1U4"/>
<comment type="caution">
    <text evidence="2">The sequence shown here is derived from an EMBL/GenBank/DDBJ whole genome shotgun (WGS) entry which is preliminary data.</text>
</comment>
<name>A0A4U0P1U4_9SPHI</name>
<proteinExistence type="predicted"/>
<dbReference type="Proteomes" id="UP000306808">
    <property type="component" value="Unassembled WGS sequence"/>
</dbReference>
<gene>
    <name evidence="2" type="ORF">FAZ15_08615</name>
</gene>
<evidence type="ECO:0000256" key="1">
    <source>
        <dbReference type="SAM" id="Coils"/>
    </source>
</evidence>
<dbReference type="RefSeq" id="WP_136900908.1">
    <property type="nucleotide sequence ID" value="NZ_SUME01000003.1"/>
</dbReference>